<evidence type="ECO:0000259" key="4">
    <source>
        <dbReference type="Pfam" id="PF03496"/>
    </source>
</evidence>
<feature type="domain" description="ADP ribosyltransferase" evidence="4">
    <location>
        <begin position="235"/>
        <end position="400"/>
    </location>
</feature>
<proteinExistence type="predicted"/>
<dbReference type="EMBL" id="CAJNOI010000005">
    <property type="protein sequence ID" value="CAF0745516.1"/>
    <property type="molecule type" value="Genomic_DNA"/>
</dbReference>
<dbReference type="PANTHER" id="PTHR45641:SF19">
    <property type="entry name" value="NEPHROCYSTIN-3"/>
    <property type="match status" value="1"/>
</dbReference>
<dbReference type="Gene3D" id="3.90.176.10">
    <property type="entry name" value="Toxin ADP-ribosyltransferase, Chain A, domain 1"/>
    <property type="match status" value="1"/>
</dbReference>
<evidence type="ECO:0000313" key="5">
    <source>
        <dbReference type="EMBL" id="CAF0745516.1"/>
    </source>
</evidence>
<evidence type="ECO:0000256" key="3">
    <source>
        <dbReference type="PROSITE-ProRule" id="PRU00339"/>
    </source>
</evidence>
<evidence type="ECO:0000313" key="6">
    <source>
        <dbReference type="EMBL" id="CAF0974101.1"/>
    </source>
</evidence>
<feature type="repeat" description="TPR" evidence="3">
    <location>
        <begin position="504"/>
        <end position="537"/>
    </location>
</feature>
<dbReference type="GO" id="GO:0005576">
    <property type="term" value="C:extracellular region"/>
    <property type="evidence" value="ECO:0007669"/>
    <property type="project" value="InterPro"/>
</dbReference>
<dbReference type="SUPFAM" id="SSF48452">
    <property type="entry name" value="TPR-like"/>
    <property type="match status" value="1"/>
</dbReference>
<dbReference type="InterPro" id="IPR011990">
    <property type="entry name" value="TPR-like_helical_dom_sf"/>
</dbReference>
<dbReference type="SMART" id="SM00028">
    <property type="entry name" value="TPR"/>
    <property type="match status" value="3"/>
</dbReference>
<evidence type="ECO:0000256" key="1">
    <source>
        <dbReference type="ARBA" id="ARBA00022737"/>
    </source>
</evidence>
<dbReference type="Pfam" id="PF13424">
    <property type="entry name" value="TPR_12"/>
    <property type="match status" value="1"/>
</dbReference>
<dbReference type="PROSITE" id="PS51996">
    <property type="entry name" value="TR_MART"/>
    <property type="match status" value="1"/>
</dbReference>
<keyword evidence="1" id="KW-0677">Repeat</keyword>
<dbReference type="Proteomes" id="UP000663832">
    <property type="component" value="Unassembled WGS sequence"/>
</dbReference>
<dbReference type="PANTHER" id="PTHR45641">
    <property type="entry name" value="TETRATRICOPEPTIDE REPEAT PROTEIN (AFU_ORTHOLOGUE AFUA_6G03870)"/>
    <property type="match status" value="1"/>
</dbReference>
<feature type="repeat" description="TPR" evidence="3">
    <location>
        <begin position="462"/>
        <end position="495"/>
    </location>
</feature>
<gene>
    <name evidence="5" type="ORF">BJG266_LOCUS2114</name>
    <name evidence="6" type="ORF">QVE165_LOCUS13495</name>
    <name evidence="7" type="ORF">QVE165_LOCUS17999</name>
</gene>
<dbReference type="InterPro" id="IPR003540">
    <property type="entry name" value="ADP-ribosyltransferase"/>
</dbReference>
<evidence type="ECO:0000313" key="7">
    <source>
        <dbReference type="EMBL" id="CAF1058084.1"/>
    </source>
</evidence>
<dbReference type="EMBL" id="CAJNOM010000105">
    <property type="protein sequence ID" value="CAF1058084.1"/>
    <property type="molecule type" value="Genomic_DNA"/>
</dbReference>
<keyword evidence="8" id="KW-1185">Reference proteome</keyword>
<dbReference type="PROSITE" id="PS50005">
    <property type="entry name" value="TPR"/>
    <property type="match status" value="3"/>
</dbReference>
<feature type="repeat" description="TPR" evidence="3">
    <location>
        <begin position="425"/>
        <end position="458"/>
    </location>
</feature>
<organism evidence="6 8">
    <name type="scientific">Adineta steineri</name>
    <dbReference type="NCBI Taxonomy" id="433720"/>
    <lineage>
        <taxon>Eukaryota</taxon>
        <taxon>Metazoa</taxon>
        <taxon>Spiralia</taxon>
        <taxon>Gnathifera</taxon>
        <taxon>Rotifera</taxon>
        <taxon>Eurotatoria</taxon>
        <taxon>Bdelloidea</taxon>
        <taxon>Adinetida</taxon>
        <taxon>Adinetidae</taxon>
        <taxon>Adineta</taxon>
    </lineage>
</organism>
<dbReference type="AlphaFoldDB" id="A0A814EY13"/>
<dbReference type="Pfam" id="PF13174">
    <property type="entry name" value="TPR_6"/>
    <property type="match status" value="1"/>
</dbReference>
<evidence type="ECO:0000313" key="8">
    <source>
        <dbReference type="Proteomes" id="UP000663832"/>
    </source>
</evidence>
<dbReference type="Pfam" id="PF03496">
    <property type="entry name" value="ADPrib_exo_Tox"/>
    <property type="match status" value="1"/>
</dbReference>
<dbReference type="Proteomes" id="UP000663877">
    <property type="component" value="Unassembled WGS sequence"/>
</dbReference>
<keyword evidence="2 3" id="KW-0802">TPR repeat</keyword>
<dbReference type="InterPro" id="IPR019734">
    <property type="entry name" value="TPR_rpt"/>
</dbReference>
<sequence length="549" mass="63567">MATSKSSDTKKIHPTFDLSTRATANRRMNMQRMQNTLLIWLDNNISDNNADCNNTIKELKCVVNNISTFTNGEECVEFIQTITNNKACMIVSGSLGKYVVPHVHDLSQIDTIFIFCNKNNHEWHQQWTEEWPKIKGIFTDITSICDALKQTARQCEQNAISISFVASNKKLDQLDPSFMYTQILKEILLTIEFEDKHIKEFITYCRTALVENEYELQNIEKLEHDYHNHVPIWWYTYLCFLYRMINHALRSMDVDIIVRMGFFIKDLHRDIQRLHSEQFDGEQSSNKFTVYRGQCLSKEDFIEMIKTKGGLLSFNNFLSTSKNHDVSLLFAPQAAINSEFVGILFVISINPTDSTSPFASVSDVSYFHTEDEVLFSMHTVFRIEDIQTVDGNNQLYQVNLTLTNENDQDLRTLSDQIRQETFPDEEGWYRLGLLLIKMGQFTKAQEIYQVLLNQAADESDKASIYYHLGWIKYNQGEYQEALSSHEKALTIRQQLLPSNHPDLGDSYNRIGIIYDSMGDYPKALSYQEKALAIRQQSLSSNHPDLAKSR</sequence>
<dbReference type="Gene3D" id="1.25.40.10">
    <property type="entry name" value="Tetratricopeptide repeat domain"/>
    <property type="match status" value="1"/>
</dbReference>
<comment type="caution">
    <text evidence="6">The sequence shown here is derived from an EMBL/GenBank/DDBJ whole genome shotgun (WGS) entry which is preliminary data.</text>
</comment>
<accession>A0A814EY13</accession>
<reference evidence="6" key="1">
    <citation type="submission" date="2021-02" db="EMBL/GenBank/DDBJ databases">
        <authorList>
            <person name="Nowell W R."/>
        </authorList>
    </citation>
    <scope>NUCLEOTIDE SEQUENCE</scope>
</reference>
<protein>
    <recommendedName>
        <fullName evidence="4">ADP ribosyltransferase domain-containing protein</fullName>
    </recommendedName>
</protein>
<dbReference type="EMBL" id="CAJNOM010000069">
    <property type="protein sequence ID" value="CAF0974101.1"/>
    <property type="molecule type" value="Genomic_DNA"/>
</dbReference>
<dbReference type="OrthoDB" id="343875at2759"/>
<name>A0A814EY13_9BILA</name>
<evidence type="ECO:0000256" key="2">
    <source>
        <dbReference type="ARBA" id="ARBA00022803"/>
    </source>
</evidence>
<dbReference type="SUPFAM" id="SSF56399">
    <property type="entry name" value="ADP-ribosylation"/>
    <property type="match status" value="1"/>
</dbReference>